<name>A0A4Y2HDN4_ARAVE</name>
<dbReference type="EMBL" id="BGPR01001865">
    <property type="protein sequence ID" value="GBM63382.1"/>
    <property type="molecule type" value="Genomic_DNA"/>
</dbReference>
<sequence length="98" mass="10804">MDERNVAFYQEKANNQSTRCVSADATETESVGSVPAKAAHPAAHNPSKLKGERVAFSLRIFCTVNEFWRSRSISQLRPASPLLVFGIFVSYGTLGEKK</sequence>
<organism evidence="1 2">
    <name type="scientific">Araneus ventricosus</name>
    <name type="common">Orbweaver spider</name>
    <name type="synonym">Epeira ventricosa</name>
    <dbReference type="NCBI Taxonomy" id="182803"/>
    <lineage>
        <taxon>Eukaryota</taxon>
        <taxon>Metazoa</taxon>
        <taxon>Ecdysozoa</taxon>
        <taxon>Arthropoda</taxon>
        <taxon>Chelicerata</taxon>
        <taxon>Arachnida</taxon>
        <taxon>Araneae</taxon>
        <taxon>Araneomorphae</taxon>
        <taxon>Entelegynae</taxon>
        <taxon>Araneoidea</taxon>
        <taxon>Araneidae</taxon>
        <taxon>Araneus</taxon>
    </lineage>
</organism>
<accession>A0A4Y2HDN4</accession>
<dbReference type="AlphaFoldDB" id="A0A4Y2HDN4"/>
<evidence type="ECO:0000313" key="1">
    <source>
        <dbReference type="EMBL" id="GBM63382.1"/>
    </source>
</evidence>
<proteinExistence type="predicted"/>
<dbReference type="Proteomes" id="UP000499080">
    <property type="component" value="Unassembled WGS sequence"/>
</dbReference>
<evidence type="ECO:0000313" key="2">
    <source>
        <dbReference type="Proteomes" id="UP000499080"/>
    </source>
</evidence>
<gene>
    <name evidence="1" type="ORF">AVEN_64626_1</name>
</gene>
<protein>
    <submittedName>
        <fullName evidence="1">Uncharacterized protein</fullName>
    </submittedName>
</protein>
<keyword evidence="2" id="KW-1185">Reference proteome</keyword>
<comment type="caution">
    <text evidence="1">The sequence shown here is derived from an EMBL/GenBank/DDBJ whole genome shotgun (WGS) entry which is preliminary data.</text>
</comment>
<reference evidence="1 2" key="1">
    <citation type="journal article" date="2019" name="Sci. Rep.">
        <title>Orb-weaving spider Araneus ventricosus genome elucidates the spidroin gene catalogue.</title>
        <authorList>
            <person name="Kono N."/>
            <person name="Nakamura H."/>
            <person name="Ohtoshi R."/>
            <person name="Moran D.A.P."/>
            <person name="Shinohara A."/>
            <person name="Yoshida Y."/>
            <person name="Fujiwara M."/>
            <person name="Mori M."/>
            <person name="Tomita M."/>
            <person name="Arakawa K."/>
        </authorList>
    </citation>
    <scope>NUCLEOTIDE SEQUENCE [LARGE SCALE GENOMIC DNA]</scope>
</reference>